<feature type="signal peptide" evidence="1">
    <location>
        <begin position="1"/>
        <end position="40"/>
    </location>
</feature>
<dbReference type="AlphaFoldDB" id="A0A5C8ZS77"/>
<sequence>MARAGCPCNTSTGRRAFMPMQTSRCLVPVAVLLASTITLAADHTESPAATADRPADIGDIFFFDPADTDNRLVAMITYGGGSDTNDQMDADFYCDRDVLYSFYIDRDDNGDGADSVEADVRIDIRMAEQEDGSCTVRLDNVPGAGDDFSGSVAGDNRIFQSASGLNAFVGSTDDPFFFDSQGFGETLSSGTVSFDNTRDTFGGRNLSAIAFEIDTAALGDGQTVFKAWATTARIVE</sequence>
<dbReference type="OrthoDB" id="9791748at2"/>
<keyword evidence="1" id="KW-0732">Signal</keyword>
<dbReference type="Pfam" id="PF14224">
    <property type="entry name" value="DUF4331"/>
    <property type="match status" value="1"/>
</dbReference>
<dbReference type="EMBL" id="VRYZ01000006">
    <property type="protein sequence ID" value="TXS90432.1"/>
    <property type="molecule type" value="Genomic_DNA"/>
</dbReference>
<dbReference type="Proteomes" id="UP000321933">
    <property type="component" value="Unassembled WGS sequence"/>
</dbReference>
<dbReference type="InterPro" id="IPR025566">
    <property type="entry name" value="DUF4331"/>
</dbReference>
<evidence type="ECO:0000313" key="2">
    <source>
        <dbReference type="EMBL" id="TXS90432.1"/>
    </source>
</evidence>
<name>A0A5C8ZS77_9GAMM</name>
<gene>
    <name evidence="2" type="ORF">FVW59_13900</name>
</gene>
<organism evidence="2 3">
    <name type="scientific">Parahaliea aestuarii</name>
    <dbReference type="NCBI Taxonomy" id="1852021"/>
    <lineage>
        <taxon>Bacteria</taxon>
        <taxon>Pseudomonadati</taxon>
        <taxon>Pseudomonadota</taxon>
        <taxon>Gammaproteobacteria</taxon>
        <taxon>Cellvibrionales</taxon>
        <taxon>Halieaceae</taxon>
        <taxon>Parahaliea</taxon>
    </lineage>
</organism>
<comment type="caution">
    <text evidence="2">The sequence shown here is derived from an EMBL/GenBank/DDBJ whole genome shotgun (WGS) entry which is preliminary data.</text>
</comment>
<evidence type="ECO:0000256" key="1">
    <source>
        <dbReference type="SAM" id="SignalP"/>
    </source>
</evidence>
<reference evidence="2 3" key="1">
    <citation type="submission" date="2019-08" db="EMBL/GenBank/DDBJ databases">
        <title>Parahaliea maris sp. nov., isolated from the surface seawater.</title>
        <authorList>
            <person name="Liu Y."/>
        </authorList>
    </citation>
    <scope>NUCLEOTIDE SEQUENCE [LARGE SCALE GENOMIC DNA]</scope>
    <source>
        <strain evidence="2 3">S2-26</strain>
    </source>
</reference>
<proteinExistence type="predicted"/>
<evidence type="ECO:0000313" key="3">
    <source>
        <dbReference type="Proteomes" id="UP000321933"/>
    </source>
</evidence>
<keyword evidence="3" id="KW-1185">Reference proteome</keyword>
<feature type="chain" id="PRO_5022735936" evidence="1">
    <location>
        <begin position="41"/>
        <end position="236"/>
    </location>
</feature>
<accession>A0A5C8ZS77</accession>
<protein>
    <submittedName>
        <fullName evidence="2">DUF4331 domain-containing protein</fullName>
    </submittedName>
</protein>